<dbReference type="PANTHER" id="PTHR34605:SF3">
    <property type="entry name" value="P CELL-TYPE AGGLUTINATION PROTEIN MAP4-LIKE-RELATED"/>
    <property type="match status" value="1"/>
</dbReference>
<dbReference type="PANTHER" id="PTHR34605">
    <property type="entry name" value="PHAGE_INTEGRASE DOMAIN-CONTAINING PROTEIN"/>
    <property type="match status" value="1"/>
</dbReference>
<evidence type="ECO:0000313" key="1">
    <source>
        <dbReference type="EMBL" id="PLW40871.1"/>
    </source>
</evidence>
<evidence type="ECO:0000313" key="2">
    <source>
        <dbReference type="Proteomes" id="UP000235388"/>
    </source>
</evidence>
<proteinExistence type="predicted"/>
<gene>
    <name evidence="1" type="ORF">PCANC_10988</name>
</gene>
<dbReference type="InterPro" id="IPR052925">
    <property type="entry name" value="Phage_Integrase-like_Recomb"/>
</dbReference>
<reference evidence="1 2" key="1">
    <citation type="submission" date="2017-11" db="EMBL/GenBank/DDBJ databases">
        <title>De novo assembly and phasing of dikaryotic genomes from two isolates of Puccinia coronata f. sp. avenae, the causal agent of oat crown rust.</title>
        <authorList>
            <person name="Miller M.E."/>
            <person name="Zhang Y."/>
            <person name="Omidvar V."/>
            <person name="Sperschneider J."/>
            <person name="Schwessinger B."/>
            <person name="Raley C."/>
            <person name="Palmer J.M."/>
            <person name="Garnica D."/>
            <person name="Upadhyaya N."/>
            <person name="Rathjen J."/>
            <person name="Taylor J.M."/>
            <person name="Park R.F."/>
            <person name="Dodds P.N."/>
            <person name="Hirsch C.D."/>
            <person name="Kianian S.F."/>
            <person name="Figueroa M."/>
        </authorList>
    </citation>
    <scope>NUCLEOTIDE SEQUENCE [LARGE SCALE GENOMIC DNA]</scope>
    <source>
        <strain evidence="1">12NC29</strain>
    </source>
</reference>
<dbReference type="EMBL" id="PGCJ01000176">
    <property type="protein sequence ID" value="PLW40871.1"/>
    <property type="molecule type" value="Genomic_DNA"/>
</dbReference>
<organism evidence="1 2">
    <name type="scientific">Puccinia coronata f. sp. avenae</name>
    <dbReference type="NCBI Taxonomy" id="200324"/>
    <lineage>
        <taxon>Eukaryota</taxon>
        <taxon>Fungi</taxon>
        <taxon>Dikarya</taxon>
        <taxon>Basidiomycota</taxon>
        <taxon>Pucciniomycotina</taxon>
        <taxon>Pucciniomycetes</taxon>
        <taxon>Pucciniales</taxon>
        <taxon>Pucciniaceae</taxon>
        <taxon>Puccinia</taxon>
    </lineage>
</organism>
<sequence>MPSSPHLIKGHPYLQGRPLPNSDPSVLKLIQAFLHDGSYVRPLSSLDQHALDGWKKNTLVSYNAGIKKFLSFRSTWSLGDFSLPLSSQEVLQFCHWAGRSLIKSENHEVSSKLVQQYVFALKAWHVFHEAKFPNDANSKLSLLFKASGWSDAESDSIKEKEAVKLDHLLFLHRALFNSSAEDKVIFDLMQVAFWGMARLSEITNSAREGILPSSLALFVKDVSLKNVNTIGVRPEAHIYLCHAKTCKPGEVQLIRLKKIGGPLCPYKAVDSSHEAVCHVLFG</sequence>
<dbReference type="OrthoDB" id="2503657at2759"/>
<accession>A0A2N5USX5</accession>
<protein>
    <recommendedName>
        <fullName evidence="3">Core-binding (CB) domain-containing protein</fullName>
    </recommendedName>
</protein>
<name>A0A2N5USX5_9BASI</name>
<evidence type="ECO:0008006" key="3">
    <source>
        <dbReference type="Google" id="ProtNLM"/>
    </source>
</evidence>
<keyword evidence="2" id="KW-1185">Reference proteome</keyword>
<dbReference type="AlphaFoldDB" id="A0A2N5USX5"/>
<dbReference type="Proteomes" id="UP000235388">
    <property type="component" value="Unassembled WGS sequence"/>
</dbReference>
<comment type="caution">
    <text evidence="1">The sequence shown here is derived from an EMBL/GenBank/DDBJ whole genome shotgun (WGS) entry which is preliminary data.</text>
</comment>